<dbReference type="GO" id="GO:0042371">
    <property type="term" value="P:vitamin K biosynthetic process"/>
    <property type="evidence" value="ECO:0007669"/>
    <property type="project" value="TreeGrafter"/>
</dbReference>
<feature type="transmembrane region" description="Helical" evidence="8">
    <location>
        <begin position="146"/>
        <end position="165"/>
    </location>
</feature>
<comment type="subcellular location">
    <subcellularLocation>
        <location evidence="1">Membrane</location>
        <topology evidence="1">Multi-pass membrane protein</topology>
    </subcellularLocation>
</comment>
<dbReference type="NCBIfam" id="NF004752">
    <property type="entry name" value="PRK06080.1-4"/>
    <property type="match status" value="1"/>
</dbReference>
<accession>A0A3P7PG59</accession>
<keyword evidence="4 9" id="KW-0808">Transferase</keyword>
<keyword evidence="6 8" id="KW-1133">Transmembrane helix</keyword>
<evidence type="ECO:0000256" key="7">
    <source>
        <dbReference type="ARBA" id="ARBA00023136"/>
    </source>
</evidence>
<feature type="transmembrane region" description="Helical" evidence="8">
    <location>
        <begin position="115"/>
        <end position="134"/>
    </location>
</feature>
<evidence type="ECO:0000256" key="1">
    <source>
        <dbReference type="ARBA" id="ARBA00004141"/>
    </source>
</evidence>
<dbReference type="CDD" id="cd13962">
    <property type="entry name" value="PT_UbiA_UBIAD1"/>
    <property type="match status" value="1"/>
</dbReference>
<dbReference type="RefSeq" id="WP_125138066.1">
    <property type="nucleotide sequence ID" value="NZ_LR130778.1"/>
</dbReference>
<organism evidence="9 10">
    <name type="scientific">Petrocella atlantisensis</name>
    <dbReference type="NCBI Taxonomy" id="2173034"/>
    <lineage>
        <taxon>Bacteria</taxon>
        <taxon>Bacillati</taxon>
        <taxon>Bacillota</taxon>
        <taxon>Clostridia</taxon>
        <taxon>Lachnospirales</taxon>
        <taxon>Vallitaleaceae</taxon>
        <taxon>Petrocella</taxon>
    </lineage>
</organism>
<dbReference type="KEGG" id="cbar:PATL70BA_3104"/>
<keyword evidence="7 8" id="KW-0472">Membrane</keyword>
<feature type="transmembrane region" description="Helical" evidence="8">
    <location>
        <begin position="297"/>
        <end position="317"/>
    </location>
</feature>
<dbReference type="OrthoDB" id="9767568at2"/>
<reference evidence="9 10" key="1">
    <citation type="submission" date="2018-09" db="EMBL/GenBank/DDBJ databases">
        <authorList>
            <person name="Postec A."/>
        </authorList>
    </citation>
    <scope>NUCLEOTIDE SEQUENCE [LARGE SCALE GENOMIC DNA]</scope>
    <source>
        <strain evidence="9">70B-A</strain>
    </source>
</reference>
<proteinExistence type="predicted"/>
<feature type="transmembrane region" description="Helical" evidence="8">
    <location>
        <begin position="189"/>
        <end position="213"/>
    </location>
</feature>
<evidence type="ECO:0000313" key="9">
    <source>
        <dbReference type="EMBL" id="VDN49023.1"/>
    </source>
</evidence>
<feature type="transmembrane region" description="Helical" evidence="8">
    <location>
        <begin position="39"/>
        <end position="62"/>
    </location>
</feature>
<evidence type="ECO:0000256" key="3">
    <source>
        <dbReference type="ARBA" id="ARBA00022428"/>
    </source>
</evidence>
<keyword evidence="5 8" id="KW-0812">Transmembrane</keyword>
<gene>
    <name evidence="9" type="ORF">PATL70BA_3104</name>
</gene>
<dbReference type="PANTHER" id="PTHR13929:SF0">
    <property type="entry name" value="UBIA PRENYLTRANSFERASE DOMAIN-CONTAINING PROTEIN 1"/>
    <property type="match status" value="1"/>
</dbReference>
<dbReference type="InterPro" id="IPR026046">
    <property type="entry name" value="UBIAD1"/>
</dbReference>
<dbReference type="EMBL" id="LR130778">
    <property type="protein sequence ID" value="VDN49023.1"/>
    <property type="molecule type" value="Genomic_DNA"/>
</dbReference>
<evidence type="ECO:0000256" key="8">
    <source>
        <dbReference type="SAM" id="Phobius"/>
    </source>
</evidence>
<feature type="transmembrane region" description="Helical" evidence="8">
    <location>
        <begin position="258"/>
        <end position="276"/>
    </location>
</feature>
<evidence type="ECO:0000313" key="10">
    <source>
        <dbReference type="Proteomes" id="UP000279029"/>
    </source>
</evidence>
<keyword evidence="10" id="KW-1185">Reference proteome</keyword>
<dbReference type="UniPathway" id="UPA00079"/>
<sequence length="318" mass="36228">MKISSFLKLVEIQTKVASVLPFLTGIAFCYYRYQAFDALRLGLFFMSMLCVDMATTTINNYWDYKKAILKEGFNYESHNAIVKDQLTEKQVQMTIGGLLFLGILFGTVLFLLTDWVVLLIGVLAFGIGILYSYGPVPISHTPLGEVLSGTMMGGFIFFIANYIQIFERGYINYYMEQRTLHLAVNMKEMFIIIFIALPLIFLIANIMLANNICDMDDDLINRRYTLPAYIGKKHAISLFVLLIVLSYLAIFLSIIMKWLPISTLLVFLTIFPVYKGTKKFLKEQDKSKTFVISVKNFVFISGSYMASIILSIMISLLT</sequence>
<comment type="pathway">
    <text evidence="2">Quinol/quinone metabolism; menaquinone biosynthesis.</text>
</comment>
<dbReference type="PIRSF" id="PIRSF005355">
    <property type="entry name" value="UBIAD1"/>
    <property type="match status" value="1"/>
</dbReference>
<dbReference type="Proteomes" id="UP000279029">
    <property type="component" value="Chromosome"/>
</dbReference>
<feature type="transmembrane region" description="Helical" evidence="8">
    <location>
        <begin position="234"/>
        <end position="252"/>
    </location>
</feature>
<keyword evidence="3" id="KW-0474">Menaquinone biosynthesis</keyword>
<dbReference type="Gene3D" id="1.10.357.140">
    <property type="entry name" value="UbiA prenyltransferase"/>
    <property type="match status" value="1"/>
</dbReference>
<evidence type="ECO:0000256" key="6">
    <source>
        <dbReference type="ARBA" id="ARBA00022989"/>
    </source>
</evidence>
<dbReference type="GO" id="GO:0016020">
    <property type="term" value="C:membrane"/>
    <property type="evidence" value="ECO:0007669"/>
    <property type="project" value="UniProtKB-SubCell"/>
</dbReference>
<dbReference type="PANTHER" id="PTHR13929">
    <property type="entry name" value="1,4-DIHYDROXY-2-NAPHTHOATE OCTAPRENYLTRANSFERASE"/>
    <property type="match status" value="1"/>
</dbReference>
<name>A0A3P7PG59_9FIRM</name>
<dbReference type="InterPro" id="IPR000537">
    <property type="entry name" value="UbiA_prenyltransferase"/>
</dbReference>
<dbReference type="Pfam" id="PF01040">
    <property type="entry name" value="UbiA"/>
    <property type="match status" value="1"/>
</dbReference>
<dbReference type="AlphaFoldDB" id="A0A3P7PG59"/>
<feature type="transmembrane region" description="Helical" evidence="8">
    <location>
        <begin position="12"/>
        <end position="33"/>
    </location>
</feature>
<feature type="transmembrane region" description="Helical" evidence="8">
    <location>
        <begin position="91"/>
        <end position="109"/>
    </location>
</feature>
<dbReference type="GO" id="GO:0004659">
    <property type="term" value="F:prenyltransferase activity"/>
    <property type="evidence" value="ECO:0007669"/>
    <property type="project" value="InterPro"/>
</dbReference>
<evidence type="ECO:0000256" key="2">
    <source>
        <dbReference type="ARBA" id="ARBA00004863"/>
    </source>
</evidence>
<evidence type="ECO:0000256" key="5">
    <source>
        <dbReference type="ARBA" id="ARBA00022692"/>
    </source>
</evidence>
<evidence type="ECO:0000256" key="4">
    <source>
        <dbReference type="ARBA" id="ARBA00022679"/>
    </source>
</evidence>
<protein>
    <submittedName>
        <fullName evidence="9">1,4-dihydroxy-2-naphthoate polyprenyltransferase</fullName>
    </submittedName>
</protein>
<dbReference type="GO" id="GO:0009234">
    <property type="term" value="P:menaquinone biosynthetic process"/>
    <property type="evidence" value="ECO:0007669"/>
    <property type="project" value="UniProtKB-UniPathway"/>
</dbReference>
<dbReference type="InterPro" id="IPR044878">
    <property type="entry name" value="UbiA_sf"/>
</dbReference>